<accession>A0A212LJU3</accession>
<dbReference type="AlphaFoldDB" id="A0A212LJU3"/>
<evidence type="ECO:0000313" key="1">
    <source>
        <dbReference type="EMBL" id="SCM77821.1"/>
    </source>
</evidence>
<sequence length="35" mass="4104">MVVRRLARHCLAAFSFPPPRILRSLKPTYNQAFVF</sequence>
<name>A0A212LJU3_9HYPH</name>
<organism evidence="1">
    <name type="scientific">uncultured Pleomorphomonas sp</name>
    <dbReference type="NCBI Taxonomy" id="442121"/>
    <lineage>
        <taxon>Bacteria</taxon>
        <taxon>Pseudomonadati</taxon>
        <taxon>Pseudomonadota</taxon>
        <taxon>Alphaproteobacteria</taxon>
        <taxon>Hyphomicrobiales</taxon>
        <taxon>Pleomorphomonadaceae</taxon>
        <taxon>Pleomorphomonas</taxon>
        <taxon>environmental samples</taxon>
    </lineage>
</organism>
<reference evidence="1" key="1">
    <citation type="submission" date="2016-08" db="EMBL/GenBank/DDBJ databases">
        <authorList>
            <person name="Seilhamer J.J."/>
        </authorList>
    </citation>
    <scope>NUCLEOTIDE SEQUENCE</scope>
    <source>
        <strain evidence="1">86</strain>
    </source>
</reference>
<gene>
    <name evidence="1" type="ORF">KL86PLE_60136</name>
</gene>
<protein>
    <submittedName>
        <fullName evidence="1">Uncharacterized protein</fullName>
    </submittedName>
</protein>
<dbReference type="EMBL" id="FMJD01000010">
    <property type="protein sequence ID" value="SCM77821.1"/>
    <property type="molecule type" value="Genomic_DNA"/>
</dbReference>
<proteinExistence type="predicted"/>